<dbReference type="STRING" id="402881.Plav_1653"/>
<dbReference type="Proteomes" id="UP000006377">
    <property type="component" value="Chromosome"/>
</dbReference>
<dbReference type="InterPro" id="IPR015943">
    <property type="entry name" value="WD40/YVTN_repeat-like_dom_sf"/>
</dbReference>
<evidence type="ECO:0000313" key="3">
    <source>
        <dbReference type="Proteomes" id="UP000006377"/>
    </source>
</evidence>
<accession>A7HTN9</accession>
<dbReference type="EMBL" id="CP000774">
    <property type="protein sequence ID" value="ABS63272.1"/>
    <property type="molecule type" value="Genomic_DNA"/>
</dbReference>
<protein>
    <recommendedName>
        <fullName evidence="4">Arylsulfotransferase</fullName>
    </recommendedName>
</protein>
<dbReference type="InterPro" id="IPR053143">
    <property type="entry name" value="Arylsulfate_ST"/>
</dbReference>
<dbReference type="KEGG" id="pla:Plav_1653"/>
<evidence type="ECO:0000313" key="2">
    <source>
        <dbReference type="EMBL" id="ABS63272.1"/>
    </source>
</evidence>
<sequence length="439" mass="48885">MSDGGGWIGTSLFVLSIALIAFLVGAYVIIAKVPPYRLLTNAHEAAVALYAKSTQYSDPYKTDLWYEARNDNRGVVTYLADRAHNGYTLYTSSHEASAFLVDMSGKEVHRWHVPPEEIWDGKREAAGAIGPFVYIRKSYMFPNGDLLALYEGSGDTPWGLGLVKLDKESNVLWTYLDERAHHDLDVGPDGKIYLLTHEMRHEPVPEQGNLETPLIEDFLTILSPDGDVQKRFSLLDVIAESRFKWLYGGLTRRAAQDPLHSNSVKYVGAEAGDAMNIAREGDLMISFRNIKLVGVLDPEKEEIVWGTTGPWIGQHDAEPLANGNILLFDNGGNFNGPAGSRVIEFKPETMEIVWQYEGSEQDPLKSVLRSEAARLENGNTLITESEAGRFLEVTPEGEIVWEYVNPVRGGDGDKQIPIVAWAKRYTPEEIDASFRPVSN</sequence>
<dbReference type="PANTHER" id="PTHR35340:SF5">
    <property type="entry name" value="ASST-DOMAIN-CONTAINING PROTEIN"/>
    <property type="match status" value="1"/>
</dbReference>
<name>A7HTN9_PARL1</name>
<organism evidence="2 3">
    <name type="scientific">Parvibaculum lavamentivorans (strain DS-1 / DSM 13023 / NCIMB 13966)</name>
    <dbReference type="NCBI Taxonomy" id="402881"/>
    <lineage>
        <taxon>Bacteria</taxon>
        <taxon>Pseudomonadati</taxon>
        <taxon>Pseudomonadota</taxon>
        <taxon>Alphaproteobacteria</taxon>
        <taxon>Hyphomicrobiales</taxon>
        <taxon>Parvibaculaceae</taxon>
        <taxon>Parvibaculum</taxon>
    </lineage>
</organism>
<dbReference type="PANTHER" id="PTHR35340">
    <property type="entry name" value="PQQ ENZYME REPEAT PROTEIN-RELATED"/>
    <property type="match status" value="1"/>
</dbReference>
<dbReference type="Pfam" id="PF14269">
    <property type="entry name" value="Arylsulfotran_2"/>
    <property type="match status" value="1"/>
</dbReference>
<keyword evidence="1" id="KW-1133">Transmembrane helix</keyword>
<dbReference type="eggNOG" id="COG1520">
    <property type="taxonomic scope" value="Bacteria"/>
</dbReference>
<dbReference type="HOGENOM" id="CLU_045977_0_0_5"/>
<evidence type="ECO:0008006" key="4">
    <source>
        <dbReference type="Google" id="ProtNLM"/>
    </source>
</evidence>
<dbReference type="InterPro" id="IPR039535">
    <property type="entry name" value="ASST-like"/>
</dbReference>
<keyword evidence="1" id="KW-0812">Transmembrane</keyword>
<feature type="transmembrane region" description="Helical" evidence="1">
    <location>
        <begin position="6"/>
        <end position="30"/>
    </location>
</feature>
<gene>
    <name evidence="2" type="ordered locus">Plav_1653</name>
</gene>
<dbReference type="AlphaFoldDB" id="A7HTN9"/>
<reference evidence="2 3" key="1">
    <citation type="journal article" date="2011" name="Stand. Genomic Sci.">
        <title>Complete genome sequence of Parvibaculum lavamentivorans type strain (DS-1(T)).</title>
        <authorList>
            <person name="Schleheck D."/>
            <person name="Weiss M."/>
            <person name="Pitluck S."/>
            <person name="Bruce D."/>
            <person name="Land M.L."/>
            <person name="Han S."/>
            <person name="Saunders E."/>
            <person name="Tapia R."/>
            <person name="Detter C."/>
            <person name="Brettin T."/>
            <person name="Han J."/>
            <person name="Woyke T."/>
            <person name="Goodwin L."/>
            <person name="Pennacchio L."/>
            <person name="Nolan M."/>
            <person name="Cook A.M."/>
            <person name="Kjelleberg S."/>
            <person name="Thomas T."/>
        </authorList>
    </citation>
    <scope>NUCLEOTIDE SEQUENCE [LARGE SCALE GENOMIC DNA]</scope>
    <source>
        <strain evidence="3">DS-1 / DSM 13023 / NCIMB 13966</strain>
    </source>
</reference>
<evidence type="ECO:0000256" key="1">
    <source>
        <dbReference type="SAM" id="Phobius"/>
    </source>
</evidence>
<proteinExistence type="predicted"/>
<keyword evidence="1" id="KW-0472">Membrane</keyword>
<dbReference type="Gene3D" id="2.130.10.10">
    <property type="entry name" value="YVTN repeat-like/Quinoprotein amine dehydrogenase"/>
    <property type="match status" value="1"/>
</dbReference>
<dbReference type="InterPro" id="IPR011047">
    <property type="entry name" value="Quinoprotein_ADH-like_sf"/>
</dbReference>
<dbReference type="SUPFAM" id="SSF50998">
    <property type="entry name" value="Quinoprotein alcohol dehydrogenase-like"/>
    <property type="match status" value="1"/>
</dbReference>
<dbReference type="RefSeq" id="WP_012110563.1">
    <property type="nucleotide sequence ID" value="NC_009719.1"/>
</dbReference>
<keyword evidence="3" id="KW-1185">Reference proteome</keyword>